<dbReference type="Proteomes" id="UP000694005">
    <property type="component" value="Chromosome A08"/>
</dbReference>
<reference evidence="5 6" key="1">
    <citation type="submission" date="2021-07" db="EMBL/GenBank/DDBJ databases">
        <authorList>
            <consortium name="Genoscope - CEA"/>
            <person name="William W."/>
        </authorList>
    </citation>
    <scope>NUCLEOTIDE SEQUENCE [LARGE SCALE GENOMIC DNA]</scope>
</reference>
<evidence type="ECO:0000313" key="6">
    <source>
        <dbReference type="Proteomes" id="UP000694005"/>
    </source>
</evidence>
<dbReference type="PANTHER" id="PTHR31352:SF1">
    <property type="entry name" value="BETA-AMYLASE 3, CHLOROPLASTIC"/>
    <property type="match status" value="1"/>
</dbReference>
<gene>
    <name evidence="5" type="ORF">BRAPAZ1V2_A08P14590.2</name>
</gene>
<keyword evidence="4" id="KW-0378">Hydrolase</keyword>
<keyword evidence="4" id="KW-0326">Glycosidase</keyword>
<dbReference type="PRINTS" id="PR00750">
    <property type="entry name" value="BETAAMYLASE"/>
</dbReference>
<comment type="catalytic activity">
    <reaction evidence="4">
        <text>Hydrolysis of (1-&gt;4)-alpha-D-glucosidic linkages in polysaccharides so as to remove successive maltose units from the non-reducing ends of the chains.</text>
        <dbReference type="EC" id="3.2.1.2"/>
    </reaction>
</comment>
<keyword evidence="3 4" id="KW-0624">Polysaccharide degradation</keyword>
<comment type="similarity">
    <text evidence="1 4">Belongs to the glycosyl hydrolase 14 family.</text>
</comment>
<keyword evidence="2 4" id="KW-0119">Carbohydrate metabolism</keyword>
<dbReference type="Gene3D" id="3.20.20.80">
    <property type="entry name" value="Glycosidases"/>
    <property type="match status" value="2"/>
</dbReference>
<evidence type="ECO:0000256" key="2">
    <source>
        <dbReference type="ARBA" id="ARBA00023277"/>
    </source>
</evidence>
<evidence type="ECO:0000256" key="3">
    <source>
        <dbReference type="ARBA" id="ARBA00023326"/>
    </source>
</evidence>
<name>A0A8D9HE46_BRACM</name>
<dbReference type="PANTHER" id="PTHR31352">
    <property type="entry name" value="BETA-AMYLASE 1, CHLOROPLASTIC"/>
    <property type="match status" value="1"/>
</dbReference>
<evidence type="ECO:0000256" key="1">
    <source>
        <dbReference type="ARBA" id="ARBA00005652"/>
    </source>
</evidence>
<dbReference type="InterPro" id="IPR001554">
    <property type="entry name" value="Glyco_hydro_14"/>
</dbReference>
<dbReference type="InterPro" id="IPR017853">
    <property type="entry name" value="GH"/>
</dbReference>
<dbReference type="Gramene" id="A08p14590.2_BraZ1">
    <property type="protein sequence ID" value="A08p14590.2_BraZ1.CDS"/>
    <property type="gene ID" value="A08g14590.2_BraZ1"/>
</dbReference>
<organism evidence="5 6">
    <name type="scientific">Brassica campestris</name>
    <name type="common">Field mustard</name>
    <dbReference type="NCBI Taxonomy" id="3711"/>
    <lineage>
        <taxon>Eukaryota</taxon>
        <taxon>Viridiplantae</taxon>
        <taxon>Streptophyta</taxon>
        <taxon>Embryophyta</taxon>
        <taxon>Tracheophyta</taxon>
        <taxon>Spermatophyta</taxon>
        <taxon>Magnoliopsida</taxon>
        <taxon>eudicotyledons</taxon>
        <taxon>Gunneridae</taxon>
        <taxon>Pentapetalae</taxon>
        <taxon>rosids</taxon>
        <taxon>malvids</taxon>
        <taxon>Brassicales</taxon>
        <taxon>Brassicaceae</taxon>
        <taxon>Brassiceae</taxon>
        <taxon>Brassica</taxon>
    </lineage>
</organism>
<dbReference type="SUPFAM" id="SSF51445">
    <property type="entry name" value="(Trans)glycosidases"/>
    <property type="match status" value="1"/>
</dbReference>
<dbReference type="GO" id="GO:0000272">
    <property type="term" value="P:polysaccharide catabolic process"/>
    <property type="evidence" value="ECO:0007669"/>
    <property type="project" value="UniProtKB-KW"/>
</dbReference>
<evidence type="ECO:0000256" key="4">
    <source>
        <dbReference type="RuleBase" id="RU000509"/>
    </source>
</evidence>
<sequence>MLAWWGLIEKDGPMKYNWEGYATLIQMVQMHGLKLHVVMPFHQRGRNVGDFCSIPLQPWVLEEISKNPDLVYTDKSGRRNPESFRERFRNYIEVEIQVGMGPCGELRYPSYPESNGTRRFSGIGEISAMKRYVKLVRYYRRFKHMLNHQSRRLTRGTSGPHDAGEYKNLPEDTEFFQERWNSIYKYGKFFMDWHSGKLLEQGHKLLASAKAIFQGTGAKLSGKVAGIYWHYNTRSNTAELTGGYYKFTTQ</sequence>
<dbReference type="EC" id="3.2.1.2" evidence="4"/>
<evidence type="ECO:0000313" key="5">
    <source>
        <dbReference type="EMBL" id="CAG7897793.1"/>
    </source>
</evidence>
<dbReference type="GO" id="GO:0016161">
    <property type="term" value="F:beta-amylase activity"/>
    <property type="evidence" value="ECO:0007669"/>
    <property type="project" value="UniProtKB-EC"/>
</dbReference>
<dbReference type="Pfam" id="PF01373">
    <property type="entry name" value="Glyco_hydro_14"/>
    <property type="match status" value="1"/>
</dbReference>
<accession>A0A8D9HE46</accession>
<dbReference type="EMBL" id="LS974624">
    <property type="protein sequence ID" value="CAG7897793.1"/>
    <property type="molecule type" value="Genomic_DNA"/>
</dbReference>
<proteinExistence type="inferred from homology"/>
<protein>
    <recommendedName>
        <fullName evidence="4">Beta-amylase</fullName>
        <ecNumber evidence="4">3.2.1.2</ecNumber>
    </recommendedName>
</protein>
<dbReference type="AlphaFoldDB" id="A0A8D9HE46"/>